<dbReference type="CDD" id="cd00834">
    <property type="entry name" value="KAS_I_II"/>
    <property type="match status" value="1"/>
</dbReference>
<dbReference type="GO" id="GO:0006633">
    <property type="term" value="P:fatty acid biosynthetic process"/>
    <property type="evidence" value="ECO:0007669"/>
    <property type="project" value="InterPro"/>
</dbReference>
<organism evidence="5 6">
    <name type="scientific">Wujia chipingensis</name>
    <dbReference type="NCBI Taxonomy" id="2763670"/>
    <lineage>
        <taxon>Bacteria</taxon>
        <taxon>Bacillati</taxon>
        <taxon>Bacillota</taxon>
        <taxon>Clostridia</taxon>
        <taxon>Lachnospirales</taxon>
        <taxon>Lachnospiraceae</taxon>
        <taxon>Wujia</taxon>
    </lineage>
</organism>
<dbReference type="PANTHER" id="PTHR11712:SF336">
    <property type="entry name" value="3-OXOACYL-[ACYL-CARRIER-PROTEIN] SYNTHASE, MITOCHONDRIAL"/>
    <property type="match status" value="1"/>
</dbReference>
<gene>
    <name evidence="5" type="ORF">H9Q76_04140</name>
</gene>
<dbReference type="Gene3D" id="3.40.47.10">
    <property type="match status" value="3"/>
</dbReference>
<dbReference type="Pfam" id="PF02801">
    <property type="entry name" value="Ketoacyl-synt_C"/>
    <property type="match status" value="2"/>
</dbReference>
<evidence type="ECO:0000313" key="5">
    <source>
        <dbReference type="EMBL" id="QNM00482.1"/>
    </source>
</evidence>
<evidence type="ECO:0000313" key="6">
    <source>
        <dbReference type="Proteomes" id="UP000515819"/>
    </source>
</evidence>
<dbReference type="SUPFAM" id="SSF53901">
    <property type="entry name" value="Thiolase-like"/>
    <property type="match status" value="3"/>
</dbReference>
<dbReference type="PANTHER" id="PTHR11712">
    <property type="entry name" value="POLYKETIDE SYNTHASE-RELATED"/>
    <property type="match status" value="1"/>
</dbReference>
<proteinExistence type="inferred from homology"/>
<dbReference type="InterPro" id="IPR000794">
    <property type="entry name" value="Beta-ketoacyl_synthase"/>
</dbReference>
<dbReference type="EMBL" id="CP060632">
    <property type="protein sequence ID" value="QNM00482.1"/>
    <property type="molecule type" value="Genomic_DNA"/>
</dbReference>
<dbReference type="InterPro" id="IPR014030">
    <property type="entry name" value="Ketoacyl_synth_N"/>
</dbReference>
<dbReference type="PROSITE" id="PS52004">
    <property type="entry name" value="KS3_2"/>
    <property type="match status" value="2"/>
</dbReference>
<dbReference type="GO" id="GO:0005829">
    <property type="term" value="C:cytosol"/>
    <property type="evidence" value="ECO:0007669"/>
    <property type="project" value="TreeGrafter"/>
</dbReference>
<dbReference type="KEGG" id="wcp:H9Q76_04140"/>
<dbReference type="PROSITE" id="PS00606">
    <property type="entry name" value="KS3_1"/>
    <property type="match status" value="1"/>
</dbReference>
<feature type="domain" description="Ketosynthase family 3 (KS3)" evidence="4">
    <location>
        <begin position="413"/>
        <end position="796"/>
    </location>
</feature>
<keyword evidence="2 3" id="KW-0808">Transferase</keyword>
<dbReference type="AlphaFoldDB" id="A0A7G9FPK0"/>
<protein>
    <submittedName>
        <fullName evidence="5">3-oxoacyl-ACP synthase</fullName>
    </submittedName>
</protein>
<name>A0A7G9FPK0_9FIRM</name>
<evidence type="ECO:0000256" key="1">
    <source>
        <dbReference type="ARBA" id="ARBA00008467"/>
    </source>
</evidence>
<dbReference type="GO" id="GO:0004315">
    <property type="term" value="F:3-oxoacyl-[acyl-carrier-protein] synthase activity"/>
    <property type="evidence" value="ECO:0007669"/>
    <property type="project" value="InterPro"/>
</dbReference>
<dbReference type="Proteomes" id="UP000515819">
    <property type="component" value="Chromosome"/>
</dbReference>
<accession>A0A7G9FPK0</accession>
<keyword evidence="6" id="KW-1185">Reference proteome</keyword>
<evidence type="ECO:0000256" key="2">
    <source>
        <dbReference type="ARBA" id="ARBA00022679"/>
    </source>
</evidence>
<feature type="domain" description="Ketosynthase family 3 (KS3)" evidence="4">
    <location>
        <begin position="6"/>
        <end position="402"/>
    </location>
</feature>
<dbReference type="InterPro" id="IPR020841">
    <property type="entry name" value="PKS_Beta-ketoAc_synthase_dom"/>
</dbReference>
<dbReference type="InterPro" id="IPR014031">
    <property type="entry name" value="Ketoacyl_synth_C"/>
</dbReference>
<evidence type="ECO:0000256" key="3">
    <source>
        <dbReference type="RuleBase" id="RU003694"/>
    </source>
</evidence>
<dbReference type="InterPro" id="IPR016039">
    <property type="entry name" value="Thiolase-like"/>
</dbReference>
<reference evidence="5 6" key="1">
    <citation type="submission" date="2020-08" db="EMBL/GenBank/DDBJ databases">
        <authorList>
            <person name="Liu C."/>
            <person name="Sun Q."/>
        </authorList>
    </citation>
    <scope>NUCLEOTIDE SEQUENCE [LARGE SCALE GENOMIC DNA]</scope>
    <source>
        <strain evidence="5 6">NSJ-4</strain>
    </source>
</reference>
<comment type="similarity">
    <text evidence="1 3">Belongs to the thiolase-like superfamily. Beta-ketoacyl-ACP synthases family.</text>
</comment>
<dbReference type="RefSeq" id="WP_195541184.1">
    <property type="nucleotide sequence ID" value="NZ_CP060632.1"/>
</dbReference>
<dbReference type="InterPro" id="IPR018201">
    <property type="entry name" value="Ketoacyl_synth_AS"/>
</dbReference>
<dbReference type="SMART" id="SM00825">
    <property type="entry name" value="PKS_KS"/>
    <property type="match status" value="1"/>
</dbReference>
<evidence type="ECO:0000259" key="4">
    <source>
        <dbReference type="PROSITE" id="PS52004"/>
    </source>
</evidence>
<sequence length="798" mass="83762">MDKITNTRCVVTGLGMISAIGNNVDECFANALAGKTGIDKVASVDTTDCYANLGAEVHCDTLDEIDEAKDVDRVSKLCLKASKEALDDAGLVIDESNAGRVGVVMGSCVGGVVSVENYVTKGEHAEDINKMTIASIANHVANMAGAKGVVTNVGNACAASTISIAYACELIRAGVADAFIVGGADAFASVPFSGFLALHALSEQACSPFNHSNGITLGEGSGAIIVESYEHAKKRNAKIYCDVLSAGISSDAHHITAPRPDGLGQMYAIREAIEKSGIEPKDVAYVNAHGTGTAKNDEAEFLSLHTIFDETNPDLSVSSTKAMVGHCLGAAGAIEAVFAIKALTENKIPPTIGYSEEDIEALGEKAGTFDFMPNTMKEKDLHYVMSNSFAFGGSNASIIFSKEPGNVKETENDEKVYITGLGIVSPLGNGVANYIDKVNAQTKPEAASVHANVGKEDYDKYGLKMAFYRKLDKFSLMQVISGLEALQEAGIEVTEENAEELGMIVGTGDGPLTTVYEFQEHISENGTTAGSAFNFPNTVYNAAGGYLSIKTGMRGYNVTVTNGAQSGMSSLCYAYNEIKQNRGKAMLATGTDENSEVMEKLYAKLGKVAGDVKQAYAGGDGFVLADGSTSIALENETYAASHNAKKYAEVCGYAMTHEGVAYGDVAGTEKGLMNAIVDAAAMAGITLDQIDAVYGFANGADEVDTLERHVYEEIFAGKVPVHQVRDYTGEGRAASSALSVAHAALTLSGDLATRQNAYYVTTEEVTKEVVDTSAYKYVLATSCAIGGSYAAVILKKVA</sequence>
<dbReference type="Pfam" id="PF00109">
    <property type="entry name" value="ketoacyl-synt"/>
    <property type="match status" value="2"/>
</dbReference>